<gene>
    <name evidence="4" type="ORF">CRI88_13700</name>
</gene>
<dbReference type="RefSeq" id="WP_089932594.1">
    <property type="nucleotide sequence ID" value="NZ_JAZBNI010000002.1"/>
</dbReference>
<dbReference type="PANTHER" id="PTHR43278">
    <property type="entry name" value="NAD(P)H-DEPENDENT FMN-CONTAINING OXIDOREDUCTASE YWQN-RELATED"/>
    <property type="match status" value="1"/>
</dbReference>
<organism evidence="4 5">
    <name type="scientific">Lysinibacillus fusiformis</name>
    <dbReference type="NCBI Taxonomy" id="28031"/>
    <lineage>
        <taxon>Bacteria</taxon>
        <taxon>Bacillati</taxon>
        <taxon>Bacillota</taxon>
        <taxon>Bacilli</taxon>
        <taxon>Bacillales</taxon>
        <taxon>Bacillaceae</taxon>
        <taxon>Lysinibacillus</taxon>
    </lineage>
</organism>
<dbReference type="GO" id="GO:0016491">
    <property type="term" value="F:oxidoreductase activity"/>
    <property type="evidence" value="ECO:0007669"/>
    <property type="project" value="InterPro"/>
</dbReference>
<evidence type="ECO:0000256" key="1">
    <source>
        <dbReference type="ARBA" id="ARBA00022630"/>
    </source>
</evidence>
<dbReference type="Gene3D" id="3.40.50.360">
    <property type="match status" value="1"/>
</dbReference>
<reference evidence="4 5" key="1">
    <citation type="submission" date="2017-10" db="EMBL/GenBank/DDBJ databases">
        <title>Draft genome of Lysinibacillus fusiformis strain Juneja, a laboratory-derived pathogen of Drosophila melanogaster.</title>
        <authorList>
            <person name="Smith B.R."/>
            <person name="Unckless R.L."/>
        </authorList>
    </citation>
    <scope>NUCLEOTIDE SEQUENCE [LARGE SCALE GENOMIC DNA]</scope>
    <source>
        <strain evidence="4 5">Juneja</strain>
    </source>
</reference>
<dbReference type="SUPFAM" id="SSF52218">
    <property type="entry name" value="Flavoproteins"/>
    <property type="match status" value="1"/>
</dbReference>
<feature type="domain" description="NADPH-dependent FMN reductase-like" evidence="3">
    <location>
        <begin position="1"/>
        <end position="124"/>
    </location>
</feature>
<proteinExistence type="predicted"/>
<comment type="caution">
    <text evidence="4">The sequence shown here is derived from an EMBL/GenBank/DDBJ whole genome shotgun (WGS) entry which is preliminary data.</text>
</comment>
<evidence type="ECO:0000313" key="5">
    <source>
        <dbReference type="Proteomes" id="UP000234956"/>
    </source>
</evidence>
<dbReference type="InterPro" id="IPR029039">
    <property type="entry name" value="Flavoprotein-like_sf"/>
</dbReference>
<evidence type="ECO:0000256" key="2">
    <source>
        <dbReference type="ARBA" id="ARBA00022643"/>
    </source>
</evidence>
<dbReference type="Pfam" id="PF03358">
    <property type="entry name" value="FMN_red"/>
    <property type="match status" value="1"/>
</dbReference>
<dbReference type="InterPro" id="IPR005025">
    <property type="entry name" value="FMN_Rdtase-like_dom"/>
</dbReference>
<sequence length="179" mass="20307">MSIAVIYGGNRPNGNVETLTKLITQGLNVEEVYLKDYVIQPIIDKRHEEGGFSEVNDDYNAIIDRILPHDILVFSTPIYWYSMTGAMKNFIDRWSQTLRDPNYPNFKAMMSSKKAYVIAVGGDQPYMKGLPMIQQFQHIFDFIGTTFEGYILGEGNKPGDILQDLTALSAAECLRKELQ</sequence>
<dbReference type="Proteomes" id="UP000234956">
    <property type="component" value="Unassembled WGS sequence"/>
</dbReference>
<name>A0A2I0V0J1_9BACI</name>
<keyword evidence="1" id="KW-0285">Flavoprotein</keyword>
<dbReference type="AlphaFoldDB" id="A0A2I0V0J1"/>
<dbReference type="EMBL" id="PDFK01000003">
    <property type="protein sequence ID" value="PKU51732.1"/>
    <property type="molecule type" value="Genomic_DNA"/>
</dbReference>
<evidence type="ECO:0000313" key="4">
    <source>
        <dbReference type="EMBL" id="PKU51732.1"/>
    </source>
</evidence>
<evidence type="ECO:0000259" key="3">
    <source>
        <dbReference type="Pfam" id="PF03358"/>
    </source>
</evidence>
<dbReference type="PANTHER" id="PTHR43278:SF4">
    <property type="entry name" value="NAD(P)H-DEPENDENT FMN-CONTAINING OXIDOREDUCTASE YWQN-RELATED"/>
    <property type="match status" value="1"/>
</dbReference>
<keyword evidence="2" id="KW-0288">FMN</keyword>
<accession>A0A2I0V0J1</accession>
<protein>
    <submittedName>
        <fullName evidence="4">Flavodoxin family protein</fullName>
    </submittedName>
</protein>
<dbReference type="InterPro" id="IPR051796">
    <property type="entry name" value="ISF_SsuE-like"/>
</dbReference>